<sequence length="541" mass="59423">MLSSRRLILAHFWLAFGVFGLAILLGAWQMFIRSPLAAWIGNPELYYRSVTAHGTIMGYVFPTLVAMGFGYAITESSLKTPLVGRRWAWAGFWLIVVGAVTAMIPVSMGLASVLYTFYPPMIGNPFYYIGVVLVVVGSWIWVALMSVNLYRWKRANPGAPVPLAMYANVAGSYLWGWTAVGAALELLLQIIPVALGFRSTIDAGLARIFFSWTLHAIVYFWLMPSYIAYYTIVPRAIGGKLYSDPMARISFVLFLVVAMPIGIHHAFADPQVGAGFKFVHSAFTAIVALPTLLTVFTICASVEIAGRLRGGRGPFGWLAALPWKNPTMLAVAFSFLMLGFGGAGGLINMSYQLDASIHNTQWTTGHFHLIFGGAIVIMYFVIAYDLWPHLTGRPLLDIGLMRTQLWLWFVGMIVTTFPWHYVGILGMPRRMAYYDYADPAIAGQAIPVALSVVGGFILVVSAILFFAILIRGHMSGRQEPGSYRFSIAVHPPARVPAALNGHGLWIALMIGLTVTNYGYPILQLAFRGDTSVPAVYVGVRK</sequence>
<feature type="transmembrane region" description="Helical" evidence="2">
    <location>
        <begin position="245"/>
        <end position="263"/>
    </location>
</feature>
<evidence type="ECO:0000313" key="5">
    <source>
        <dbReference type="Proteomes" id="UP000483035"/>
    </source>
</evidence>
<feature type="transmembrane region" description="Helical" evidence="2">
    <location>
        <begin position="86"/>
        <end position="106"/>
    </location>
</feature>
<dbReference type="PROSITE" id="PS50855">
    <property type="entry name" value="COX1"/>
    <property type="match status" value="1"/>
</dbReference>
<keyword evidence="1" id="KW-0679">Respiratory chain</keyword>
<protein>
    <submittedName>
        <fullName evidence="4">Cytochrome C oxidase subunit I</fullName>
    </submittedName>
</protein>
<comment type="caution">
    <text evidence="4">The sequence shown here is derived from an EMBL/GenBank/DDBJ whole genome shotgun (WGS) entry which is preliminary data.</text>
</comment>
<evidence type="ECO:0000313" key="4">
    <source>
        <dbReference type="EMBL" id="NEI72777.1"/>
    </source>
</evidence>
<feature type="transmembrane region" description="Helical" evidence="2">
    <location>
        <begin position="209"/>
        <end position="233"/>
    </location>
</feature>
<dbReference type="PRINTS" id="PR01165">
    <property type="entry name" value="CYCOXIDASEI"/>
</dbReference>
<feature type="transmembrane region" description="Helical" evidence="2">
    <location>
        <begin position="52"/>
        <end position="74"/>
    </location>
</feature>
<dbReference type="InterPro" id="IPR036927">
    <property type="entry name" value="Cyt_c_oxase-like_su1_sf"/>
</dbReference>
<accession>A0A6L9UF91</accession>
<feature type="transmembrane region" description="Helical" evidence="2">
    <location>
        <begin position="173"/>
        <end position="197"/>
    </location>
</feature>
<reference evidence="4 5" key="1">
    <citation type="submission" date="2019-12" db="EMBL/GenBank/DDBJ databases">
        <title>Rhizobium genotypes associated with high levels of biological nitrogen fixation by grain legumes in a temperate-maritime cropping system.</title>
        <authorList>
            <person name="Maluk M."/>
            <person name="Francesc Ferrando Molina F."/>
            <person name="Lopez Del Egido L."/>
            <person name="Lafos M."/>
            <person name="Langarica-Fuentes A."/>
            <person name="Gebre Yohannes G."/>
            <person name="Young M.W."/>
            <person name="Martin P."/>
            <person name="Gantlett R."/>
            <person name="Kenicer G."/>
            <person name="Hawes C."/>
            <person name="Begg G.S."/>
            <person name="Quilliam R.S."/>
            <person name="Squire G.R."/>
            <person name="Poole P.S."/>
            <person name="Young P.W."/>
            <person name="Iannetta P.M."/>
            <person name="James E.K."/>
        </authorList>
    </citation>
    <scope>NUCLEOTIDE SEQUENCE [LARGE SCALE GENOMIC DNA]</scope>
    <source>
        <strain evidence="4 5">JHI1118</strain>
    </source>
</reference>
<feature type="transmembrane region" description="Helical" evidence="2">
    <location>
        <begin position="327"/>
        <end position="347"/>
    </location>
</feature>
<dbReference type="Proteomes" id="UP000483035">
    <property type="component" value="Unassembled WGS sequence"/>
</dbReference>
<dbReference type="InterPro" id="IPR033943">
    <property type="entry name" value="Ba3-like_Oxidase_I"/>
</dbReference>
<feature type="transmembrane region" description="Helical" evidence="2">
    <location>
        <begin position="367"/>
        <end position="384"/>
    </location>
</feature>
<keyword evidence="1" id="KW-0249">Electron transport</keyword>
<feature type="transmembrane region" description="Helical" evidence="2">
    <location>
        <begin position="126"/>
        <end position="152"/>
    </location>
</feature>
<feature type="transmembrane region" description="Helical" evidence="2">
    <location>
        <begin position="405"/>
        <end position="425"/>
    </location>
</feature>
<gene>
    <name evidence="4" type="ORF">GR212_24760</name>
</gene>
<feature type="domain" description="Cytochrome oxidase subunit I profile" evidence="3">
    <location>
        <begin position="30"/>
        <end position="536"/>
    </location>
</feature>
<dbReference type="PANTHER" id="PTHR10422:SF40">
    <property type="entry name" value="CYTOCHROME C OXIDASE SUBUNIT I"/>
    <property type="match status" value="1"/>
</dbReference>
<dbReference type="SUPFAM" id="SSF81442">
    <property type="entry name" value="Cytochrome c oxidase subunit I-like"/>
    <property type="match status" value="1"/>
</dbReference>
<dbReference type="CDD" id="cd01660">
    <property type="entry name" value="ba3-like_Oxidase_I"/>
    <property type="match status" value="1"/>
</dbReference>
<keyword evidence="2" id="KW-0472">Membrane</keyword>
<dbReference type="RefSeq" id="WP_163990539.1">
    <property type="nucleotide sequence ID" value="NZ_WUEY01000014.1"/>
</dbReference>
<keyword evidence="1" id="KW-0813">Transport</keyword>
<dbReference type="AlphaFoldDB" id="A0A6L9UF91"/>
<evidence type="ECO:0000259" key="3">
    <source>
        <dbReference type="PROSITE" id="PS50855"/>
    </source>
</evidence>
<feature type="transmembrane region" description="Helical" evidence="2">
    <location>
        <begin position="12"/>
        <end position="32"/>
    </location>
</feature>
<keyword evidence="2" id="KW-1133">Transmembrane helix</keyword>
<keyword evidence="2" id="KW-0812">Transmembrane</keyword>
<dbReference type="EMBL" id="WUEY01000014">
    <property type="protein sequence ID" value="NEI72777.1"/>
    <property type="molecule type" value="Genomic_DNA"/>
</dbReference>
<dbReference type="GO" id="GO:0004129">
    <property type="term" value="F:cytochrome-c oxidase activity"/>
    <property type="evidence" value="ECO:0007669"/>
    <property type="project" value="InterPro"/>
</dbReference>
<dbReference type="Pfam" id="PF00115">
    <property type="entry name" value="COX1"/>
    <property type="match status" value="1"/>
</dbReference>
<dbReference type="InterPro" id="IPR000883">
    <property type="entry name" value="Cyt_C_Oxase_1"/>
</dbReference>
<dbReference type="Gene3D" id="1.20.210.10">
    <property type="entry name" value="Cytochrome c oxidase-like, subunit I domain"/>
    <property type="match status" value="1"/>
</dbReference>
<dbReference type="GO" id="GO:0009060">
    <property type="term" value="P:aerobic respiration"/>
    <property type="evidence" value="ECO:0007669"/>
    <property type="project" value="InterPro"/>
</dbReference>
<evidence type="ECO:0000256" key="2">
    <source>
        <dbReference type="SAM" id="Phobius"/>
    </source>
</evidence>
<feature type="transmembrane region" description="Helical" evidence="2">
    <location>
        <begin position="283"/>
        <end position="306"/>
    </location>
</feature>
<dbReference type="InterPro" id="IPR023616">
    <property type="entry name" value="Cyt_c_oxase-like_su1_dom"/>
</dbReference>
<dbReference type="PANTHER" id="PTHR10422">
    <property type="entry name" value="CYTOCHROME C OXIDASE SUBUNIT 1"/>
    <property type="match status" value="1"/>
</dbReference>
<evidence type="ECO:0000256" key="1">
    <source>
        <dbReference type="ARBA" id="ARBA00022660"/>
    </source>
</evidence>
<dbReference type="GO" id="GO:0020037">
    <property type="term" value="F:heme binding"/>
    <property type="evidence" value="ECO:0007669"/>
    <property type="project" value="InterPro"/>
</dbReference>
<organism evidence="4 5">
    <name type="scientific">Rhizobium lusitanum</name>
    <dbReference type="NCBI Taxonomy" id="293958"/>
    <lineage>
        <taxon>Bacteria</taxon>
        <taxon>Pseudomonadati</taxon>
        <taxon>Pseudomonadota</taxon>
        <taxon>Alphaproteobacteria</taxon>
        <taxon>Hyphomicrobiales</taxon>
        <taxon>Rhizobiaceae</taxon>
        <taxon>Rhizobium/Agrobacterium group</taxon>
        <taxon>Rhizobium</taxon>
    </lineage>
</organism>
<proteinExistence type="predicted"/>
<feature type="transmembrane region" description="Helical" evidence="2">
    <location>
        <begin position="445"/>
        <end position="470"/>
    </location>
</feature>
<dbReference type="GO" id="GO:0016020">
    <property type="term" value="C:membrane"/>
    <property type="evidence" value="ECO:0007669"/>
    <property type="project" value="InterPro"/>
</dbReference>
<name>A0A6L9UF91_9HYPH</name>